<reference evidence="2 3" key="1">
    <citation type="journal article" date="2016" name="DNA Res.">
        <title>The draft genome of MD-2 pineapple using hybrid error correction of long reads.</title>
        <authorList>
            <person name="Redwan R.M."/>
            <person name="Saidin A."/>
            <person name="Kumar S.V."/>
        </authorList>
    </citation>
    <scope>NUCLEOTIDE SEQUENCE [LARGE SCALE GENOMIC DNA]</scope>
    <source>
        <strain evidence="3">cv. MD2</strain>
        <tissue evidence="2">Leaf</tissue>
    </source>
</reference>
<dbReference type="Proteomes" id="UP000092600">
    <property type="component" value="Unassembled WGS sequence"/>
</dbReference>
<dbReference type="EMBL" id="LSRQ01004090">
    <property type="protein sequence ID" value="OAY70066.1"/>
    <property type="molecule type" value="Genomic_DNA"/>
</dbReference>
<feature type="compositionally biased region" description="Pro residues" evidence="1">
    <location>
        <begin position="1"/>
        <end position="12"/>
    </location>
</feature>
<feature type="compositionally biased region" description="Low complexity" evidence="1">
    <location>
        <begin position="41"/>
        <end position="57"/>
    </location>
</feature>
<evidence type="ECO:0000256" key="1">
    <source>
        <dbReference type="SAM" id="MobiDB-lite"/>
    </source>
</evidence>
<feature type="region of interest" description="Disordered" evidence="1">
    <location>
        <begin position="1"/>
        <end position="57"/>
    </location>
</feature>
<evidence type="ECO:0000313" key="3">
    <source>
        <dbReference type="Proteomes" id="UP000092600"/>
    </source>
</evidence>
<name>A0A199UZK8_ANACO</name>
<proteinExistence type="predicted"/>
<sequence>MVAPPPAAPAPTPAWSAPAPSSRSAAPSSAPAGRSETAFVPLRPSSLFPLPSSLFGA</sequence>
<protein>
    <submittedName>
        <fullName evidence="2">Uncharacterized protein</fullName>
    </submittedName>
</protein>
<accession>A0A199UZK8</accession>
<gene>
    <name evidence="2" type="ORF">ACMD2_24561</name>
</gene>
<comment type="caution">
    <text evidence="2">The sequence shown here is derived from an EMBL/GenBank/DDBJ whole genome shotgun (WGS) entry which is preliminary data.</text>
</comment>
<feature type="compositionally biased region" description="Low complexity" evidence="1">
    <location>
        <begin position="13"/>
        <end position="32"/>
    </location>
</feature>
<evidence type="ECO:0000313" key="2">
    <source>
        <dbReference type="EMBL" id="OAY70066.1"/>
    </source>
</evidence>
<organism evidence="2 3">
    <name type="scientific">Ananas comosus</name>
    <name type="common">Pineapple</name>
    <name type="synonym">Ananas ananas</name>
    <dbReference type="NCBI Taxonomy" id="4615"/>
    <lineage>
        <taxon>Eukaryota</taxon>
        <taxon>Viridiplantae</taxon>
        <taxon>Streptophyta</taxon>
        <taxon>Embryophyta</taxon>
        <taxon>Tracheophyta</taxon>
        <taxon>Spermatophyta</taxon>
        <taxon>Magnoliopsida</taxon>
        <taxon>Liliopsida</taxon>
        <taxon>Poales</taxon>
        <taxon>Bromeliaceae</taxon>
        <taxon>Bromelioideae</taxon>
        <taxon>Ananas</taxon>
    </lineage>
</organism>
<dbReference type="AlphaFoldDB" id="A0A199UZK8"/>